<dbReference type="HOGENOM" id="CLU_037990_15_1_7"/>
<evidence type="ECO:0000313" key="2">
    <source>
        <dbReference type="EMBL" id="ACY18685.1"/>
    </source>
</evidence>
<dbReference type="eggNOG" id="COG2226">
    <property type="taxonomic scope" value="Bacteria"/>
</dbReference>
<accession>D0LMJ8</accession>
<dbReference type="GO" id="GO:0032259">
    <property type="term" value="P:methylation"/>
    <property type="evidence" value="ECO:0007669"/>
    <property type="project" value="UniProtKB-KW"/>
</dbReference>
<dbReference type="AlphaFoldDB" id="D0LMJ8"/>
<dbReference type="InterPro" id="IPR013216">
    <property type="entry name" value="Methyltransf_11"/>
</dbReference>
<dbReference type="KEGG" id="hoh:Hoch_6211"/>
<keyword evidence="2" id="KW-0808">Transferase</keyword>
<feature type="domain" description="Methyltransferase type 11" evidence="1">
    <location>
        <begin position="53"/>
        <end position="148"/>
    </location>
</feature>
<evidence type="ECO:0000313" key="3">
    <source>
        <dbReference type="Proteomes" id="UP000001880"/>
    </source>
</evidence>
<keyword evidence="2" id="KW-0489">Methyltransferase</keyword>
<dbReference type="STRING" id="502025.Hoch_6211"/>
<dbReference type="CDD" id="cd02440">
    <property type="entry name" value="AdoMet_MTases"/>
    <property type="match status" value="1"/>
</dbReference>
<sequence>MSPAQETQQSERDRRYWDQIAQGYDRKVRLFERATEQMLARIADDARGAGRVLEVAAGTGLVTAVLARAADEIVATDYAAAMVAELEQRVQAQGLTNVRCEQADLYALPYEAGSFDAVVASNVLHLVPDLDGAIAALRRVLAPGGSLYAPTFCHAQTWRSRMLSRVMALTGFPGQRRFTGESLADALSAAGLQVRARDIIPGLLPIGYVVATAPS</sequence>
<organism evidence="2 3">
    <name type="scientific">Haliangium ochraceum (strain DSM 14365 / JCM 11303 / SMP-2)</name>
    <dbReference type="NCBI Taxonomy" id="502025"/>
    <lineage>
        <taxon>Bacteria</taxon>
        <taxon>Pseudomonadati</taxon>
        <taxon>Myxococcota</taxon>
        <taxon>Polyangia</taxon>
        <taxon>Haliangiales</taxon>
        <taxon>Kofleriaceae</taxon>
        <taxon>Haliangium</taxon>
    </lineage>
</organism>
<gene>
    <name evidence="2" type="ordered locus">Hoch_6211</name>
</gene>
<evidence type="ECO:0000259" key="1">
    <source>
        <dbReference type="Pfam" id="PF08241"/>
    </source>
</evidence>
<dbReference type="EMBL" id="CP001804">
    <property type="protein sequence ID" value="ACY18685.1"/>
    <property type="molecule type" value="Genomic_DNA"/>
</dbReference>
<keyword evidence="3" id="KW-1185">Reference proteome</keyword>
<dbReference type="SUPFAM" id="SSF53335">
    <property type="entry name" value="S-adenosyl-L-methionine-dependent methyltransferases"/>
    <property type="match status" value="1"/>
</dbReference>
<name>D0LMJ8_HALO1</name>
<proteinExistence type="predicted"/>
<dbReference type="PANTHER" id="PTHR43591">
    <property type="entry name" value="METHYLTRANSFERASE"/>
    <property type="match status" value="1"/>
</dbReference>
<protein>
    <submittedName>
        <fullName evidence="2">Methyltransferase type 11</fullName>
    </submittedName>
</protein>
<dbReference type="Proteomes" id="UP000001880">
    <property type="component" value="Chromosome"/>
</dbReference>
<dbReference type="GO" id="GO:0008757">
    <property type="term" value="F:S-adenosylmethionine-dependent methyltransferase activity"/>
    <property type="evidence" value="ECO:0007669"/>
    <property type="project" value="InterPro"/>
</dbReference>
<dbReference type="RefSeq" id="WP_012831277.1">
    <property type="nucleotide sequence ID" value="NC_013440.1"/>
</dbReference>
<dbReference type="InterPro" id="IPR029063">
    <property type="entry name" value="SAM-dependent_MTases_sf"/>
</dbReference>
<dbReference type="Pfam" id="PF08241">
    <property type="entry name" value="Methyltransf_11"/>
    <property type="match status" value="1"/>
</dbReference>
<dbReference type="Gene3D" id="3.40.50.150">
    <property type="entry name" value="Vaccinia Virus protein VP39"/>
    <property type="match status" value="1"/>
</dbReference>
<reference evidence="2 3" key="1">
    <citation type="journal article" date="2010" name="Stand. Genomic Sci.">
        <title>Complete genome sequence of Haliangium ochraceum type strain (SMP-2).</title>
        <authorList>
            <consortium name="US DOE Joint Genome Institute (JGI-PGF)"/>
            <person name="Ivanova N."/>
            <person name="Daum C."/>
            <person name="Lang E."/>
            <person name="Abt B."/>
            <person name="Kopitz M."/>
            <person name="Saunders E."/>
            <person name="Lapidus A."/>
            <person name="Lucas S."/>
            <person name="Glavina Del Rio T."/>
            <person name="Nolan M."/>
            <person name="Tice H."/>
            <person name="Copeland A."/>
            <person name="Cheng J.F."/>
            <person name="Chen F."/>
            <person name="Bruce D."/>
            <person name="Goodwin L."/>
            <person name="Pitluck S."/>
            <person name="Mavromatis K."/>
            <person name="Pati A."/>
            <person name="Mikhailova N."/>
            <person name="Chen A."/>
            <person name="Palaniappan K."/>
            <person name="Land M."/>
            <person name="Hauser L."/>
            <person name="Chang Y.J."/>
            <person name="Jeffries C.D."/>
            <person name="Detter J.C."/>
            <person name="Brettin T."/>
            <person name="Rohde M."/>
            <person name="Goker M."/>
            <person name="Bristow J."/>
            <person name="Markowitz V."/>
            <person name="Eisen J.A."/>
            <person name="Hugenholtz P."/>
            <person name="Kyrpides N.C."/>
            <person name="Klenk H.P."/>
        </authorList>
    </citation>
    <scope>NUCLEOTIDE SEQUENCE [LARGE SCALE GENOMIC DNA]</scope>
    <source>
        <strain evidence="3">DSM 14365 / CIP 107738 / JCM 11303 / AJ 13395 / SMP-2</strain>
    </source>
</reference>